<sequence length="1289" mass="148079">MNSSLFYKTIVEQLPFAYAYHKILYDVQGAPIDYELVEANKAFENITCLQRKDLIGKKLTETELIKSERHWLDTLAQVAKNHERACFDYYSPQLHRWYEVTVYSHEEGYLATIFHETTRWNKKEGEIRLENQLCVILGTWEWNIQTNEYFLNERWAEMLGYTLKELIPFDVQTWTSLIHPQDLQEVQKPMKAVMEKEQEYFDVEIRMKHKEGHWVWVQTRGKVISWTAEGNPLLMSGTHTDITERKKMEEALLEKQRRLSMAQSFSHIGAWEYDISNGRLSWSKECEALFGLEEGEFEGTFEAFLDRIHPEDKAYVQTVNQPITEYKEGTILYYEHRIVKRSGEVRWIRESAGVETNEEGEPICIIGFAIDITETKEAEAKIAERDQLLTKFSQQVPGALYQYQMYPDGSSRIPFASKGLWEICEVKPEEVRDDVSKIMSRIHPHDYQSFIDSIQESFDNNSIWSNEHRVLLPTKGQRWLRGVAQPEKLADGSMLWHGFLADITENKKMEEALREREHYLNALISNTPAVIYSYTIDDDGKIELKYINQNVEKVLGFKPHDFIGKNIEFWASHVHPEDLKNLQEKLSGKEMVNEYRFQDKQGEYHWLYDQQRVFKREKGCTEIVGTWWNITDRKQAEEALLETNDHLKRAMRQAKAANNAKSQFLANMSHEIRTPMNGILGFLHLLEETETTQQQEKYIDYIKTSTENLLNVLNDILDLSKIESSKIEIEEISFDLRSTIEAAVIPFAQQAYSKGVTLSLLVQPSVLQQAKGDPTRLRQVLSNLVNNAVKFTKRGTVTVEAKQLEESDSTSTLQLIIKDSGIGMQEETLQKLFTPFYQADSSNTRTYGGTGLGLAITKNLLDLMGGSIEVESIYTVGSTFTITLTLDKCHDIAREAIDHHALRGKRILIVDDNDHNREILRIYLEEAGAVVEESSNAPEALVLLVKNGKEQIKYHAVIIDEQMPHMSGSDLAITLKNIPSTKTLPLCLLTSVVGYNNAQKSQEVGFSAYLTKPIRRQELKDAIASLFSKNMNNKEKQHPSLITRHTIREAQSRQRLKVLVVEDQAINRELTVQLLQNKGFSCDVVENGLEAVKACIKNPYHIVLMDCQMPIMNGYEATQKIRQMKEIHQPKIVAMTAYAMKSDEERCLAAGMDGYLSKPIDFSLFNSILQKSFDNIEPLNETEQRSEKDSNYKKAITYIVEESGLDQKEAEELLAKGVTRIKELIVLIKNALEKNETLEASRTLHTLKGIAKNLQLKEIAIKALEGEEALARKDGLKLKPLLKEIEESL</sequence>
<dbReference type="PROSITE" id="PS50109">
    <property type="entry name" value="HIS_KIN"/>
    <property type="match status" value="1"/>
</dbReference>
<dbReference type="PROSITE" id="PS50112">
    <property type="entry name" value="PAS"/>
    <property type="match status" value="3"/>
</dbReference>
<dbReference type="InterPro" id="IPR011006">
    <property type="entry name" value="CheY-like_superfamily"/>
</dbReference>
<feature type="domain" description="Histidine kinase" evidence="20">
    <location>
        <begin position="667"/>
        <end position="888"/>
    </location>
</feature>
<dbReference type="InterPro" id="IPR008207">
    <property type="entry name" value="Sig_transdc_His_kin_Hpt_dom"/>
</dbReference>
<feature type="domain" description="Response regulatory" evidence="21">
    <location>
        <begin position="906"/>
        <end position="1027"/>
    </location>
</feature>
<dbReference type="InterPro" id="IPR036097">
    <property type="entry name" value="HisK_dim/P_sf"/>
</dbReference>
<evidence type="ECO:0000259" key="21">
    <source>
        <dbReference type="PROSITE" id="PS50110"/>
    </source>
</evidence>
<keyword evidence="7" id="KW-0808">Transferase</keyword>
<keyword evidence="9" id="KW-0547">Nucleotide-binding</keyword>
<evidence type="ECO:0000256" key="4">
    <source>
        <dbReference type="ARBA" id="ARBA00012438"/>
    </source>
</evidence>
<evidence type="ECO:0000256" key="12">
    <source>
        <dbReference type="ARBA" id="ARBA00022989"/>
    </source>
</evidence>
<dbReference type="KEGG" id="hcv:FTV88_1379"/>
<evidence type="ECO:0000256" key="2">
    <source>
        <dbReference type="ARBA" id="ARBA00004370"/>
    </source>
</evidence>
<keyword evidence="6 18" id="KW-0597">Phosphoprotein</keyword>
<dbReference type="SUPFAM" id="SSF55785">
    <property type="entry name" value="PYP-like sensor domain (PAS domain)"/>
    <property type="match status" value="4"/>
</dbReference>
<dbReference type="PROSITE" id="PS50110">
    <property type="entry name" value="RESPONSE_REGULATORY"/>
    <property type="match status" value="2"/>
</dbReference>
<feature type="coiled-coil region" evidence="19">
    <location>
        <begin position="633"/>
        <end position="667"/>
    </location>
</feature>
<dbReference type="SUPFAM" id="SSF55874">
    <property type="entry name" value="ATPase domain of HSP90 chaperone/DNA topoisomerase II/histidine kinase"/>
    <property type="match status" value="1"/>
</dbReference>
<dbReference type="Pfam" id="PF02518">
    <property type="entry name" value="HATPase_c"/>
    <property type="match status" value="1"/>
</dbReference>
<evidence type="ECO:0000256" key="8">
    <source>
        <dbReference type="ARBA" id="ARBA00022692"/>
    </source>
</evidence>
<evidence type="ECO:0000256" key="11">
    <source>
        <dbReference type="ARBA" id="ARBA00022840"/>
    </source>
</evidence>
<evidence type="ECO:0000256" key="16">
    <source>
        <dbReference type="ARBA" id="ARBA00074306"/>
    </source>
</evidence>
<dbReference type="Proteomes" id="UP000366051">
    <property type="component" value="Chromosome"/>
</dbReference>
<dbReference type="PROSITE" id="PS50894">
    <property type="entry name" value="HPT"/>
    <property type="match status" value="1"/>
</dbReference>
<dbReference type="GO" id="GO:0005886">
    <property type="term" value="C:plasma membrane"/>
    <property type="evidence" value="ECO:0007669"/>
    <property type="project" value="UniProtKB-SubCell"/>
</dbReference>
<dbReference type="InterPro" id="IPR001789">
    <property type="entry name" value="Sig_transdc_resp-reg_receiver"/>
</dbReference>
<gene>
    <name evidence="25" type="ORF">FTV88_1379</name>
</gene>
<organism evidence="25 26">
    <name type="scientific">Heliorestis convoluta</name>
    <dbReference type="NCBI Taxonomy" id="356322"/>
    <lineage>
        <taxon>Bacteria</taxon>
        <taxon>Bacillati</taxon>
        <taxon>Bacillota</taxon>
        <taxon>Clostridia</taxon>
        <taxon>Eubacteriales</taxon>
        <taxon>Heliobacteriaceae</taxon>
        <taxon>Heliorestis</taxon>
    </lineage>
</organism>
<feature type="domain" description="HPt" evidence="24">
    <location>
        <begin position="1206"/>
        <end position="1289"/>
    </location>
</feature>
<accession>A0A5Q2N1N9</accession>
<dbReference type="Pfam" id="PF00512">
    <property type="entry name" value="HisKA"/>
    <property type="match status" value="1"/>
</dbReference>
<dbReference type="CDD" id="cd17546">
    <property type="entry name" value="REC_hyHK_CKI1_RcsC-like"/>
    <property type="match status" value="1"/>
</dbReference>
<dbReference type="Gene3D" id="3.40.50.2300">
    <property type="match status" value="2"/>
</dbReference>
<dbReference type="GO" id="GO:0000155">
    <property type="term" value="F:phosphorelay sensor kinase activity"/>
    <property type="evidence" value="ECO:0007669"/>
    <property type="project" value="InterPro"/>
</dbReference>
<evidence type="ECO:0000256" key="15">
    <source>
        <dbReference type="ARBA" id="ARBA00024867"/>
    </source>
</evidence>
<dbReference type="EMBL" id="CP045875">
    <property type="protein sequence ID" value="QGG47526.1"/>
    <property type="molecule type" value="Genomic_DNA"/>
</dbReference>
<dbReference type="InterPro" id="IPR005467">
    <property type="entry name" value="His_kinase_dom"/>
</dbReference>
<dbReference type="SMART" id="SM00388">
    <property type="entry name" value="HisKA"/>
    <property type="match status" value="1"/>
</dbReference>
<dbReference type="InterPro" id="IPR000700">
    <property type="entry name" value="PAS-assoc_C"/>
</dbReference>
<evidence type="ECO:0000256" key="5">
    <source>
        <dbReference type="ARBA" id="ARBA00018672"/>
    </source>
</evidence>
<keyword evidence="13" id="KW-0902">Two-component regulatory system</keyword>
<dbReference type="InterPro" id="IPR003661">
    <property type="entry name" value="HisK_dim/P_dom"/>
</dbReference>
<evidence type="ECO:0000259" key="24">
    <source>
        <dbReference type="PROSITE" id="PS50894"/>
    </source>
</evidence>
<dbReference type="InterPro" id="IPR036890">
    <property type="entry name" value="HATPase_C_sf"/>
</dbReference>
<dbReference type="InterPro" id="IPR000014">
    <property type="entry name" value="PAS"/>
</dbReference>
<keyword evidence="10 25" id="KW-0418">Kinase</keyword>
<comment type="similarity">
    <text evidence="3">In the N-terminal section; belongs to the phytochrome family.</text>
</comment>
<dbReference type="Pfam" id="PF13426">
    <property type="entry name" value="PAS_9"/>
    <property type="match status" value="1"/>
</dbReference>
<evidence type="ECO:0000259" key="23">
    <source>
        <dbReference type="PROSITE" id="PS50113"/>
    </source>
</evidence>
<evidence type="ECO:0000256" key="13">
    <source>
        <dbReference type="ARBA" id="ARBA00023012"/>
    </source>
</evidence>
<dbReference type="SMART" id="SM00091">
    <property type="entry name" value="PAS"/>
    <property type="match status" value="4"/>
</dbReference>
<evidence type="ECO:0000256" key="6">
    <source>
        <dbReference type="ARBA" id="ARBA00022553"/>
    </source>
</evidence>
<evidence type="ECO:0000256" key="17">
    <source>
        <dbReference type="PROSITE-ProRule" id="PRU00110"/>
    </source>
</evidence>
<dbReference type="Gene3D" id="2.10.70.100">
    <property type="match status" value="1"/>
</dbReference>
<dbReference type="Pfam" id="PF08447">
    <property type="entry name" value="PAS_3"/>
    <property type="match status" value="4"/>
</dbReference>
<dbReference type="RefSeq" id="WP_153724883.1">
    <property type="nucleotide sequence ID" value="NZ_CP045875.1"/>
</dbReference>
<dbReference type="CDD" id="cd16922">
    <property type="entry name" value="HATPase_EvgS-ArcB-TorS-like"/>
    <property type="match status" value="1"/>
</dbReference>
<keyword evidence="8" id="KW-0812">Transmembrane</keyword>
<evidence type="ECO:0000313" key="25">
    <source>
        <dbReference type="EMBL" id="QGG47526.1"/>
    </source>
</evidence>
<feature type="modified residue" description="Phosphohistidine" evidence="17">
    <location>
        <position position="1245"/>
    </location>
</feature>
<reference evidence="26" key="1">
    <citation type="submission" date="2019-11" db="EMBL/GenBank/DDBJ databases">
        <title>Genome sequence of Heliorestis convoluta strain HH, an alkaliphilic and minimalistic phototrophic bacterium from a soda lake in Egypt.</title>
        <authorList>
            <person name="Dewey E.D."/>
            <person name="Stokes L.M."/>
            <person name="Burchell B.M."/>
            <person name="Shaffer K.N."/>
            <person name="Huntington A.M."/>
            <person name="Baker J.M."/>
            <person name="Nadendla S."/>
            <person name="Giglio M.G."/>
            <person name="Touchman J.W."/>
            <person name="Blankenship R.E."/>
            <person name="Madigan M.T."/>
            <person name="Sattley W.M."/>
        </authorList>
    </citation>
    <scope>NUCLEOTIDE SEQUENCE [LARGE SCALE GENOMIC DNA]</scope>
    <source>
        <strain evidence="26">HH</strain>
    </source>
</reference>
<evidence type="ECO:0000256" key="1">
    <source>
        <dbReference type="ARBA" id="ARBA00000085"/>
    </source>
</evidence>
<evidence type="ECO:0000256" key="19">
    <source>
        <dbReference type="SAM" id="Coils"/>
    </source>
</evidence>
<feature type="domain" description="PAS" evidence="22">
    <location>
        <begin position="282"/>
        <end position="327"/>
    </location>
</feature>
<dbReference type="SUPFAM" id="SSF52172">
    <property type="entry name" value="CheY-like"/>
    <property type="match status" value="2"/>
</dbReference>
<evidence type="ECO:0000256" key="18">
    <source>
        <dbReference type="PROSITE-ProRule" id="PRU00169"/>
    </source>
</evidence>
<evidence type="ECO:0000259" key="20">
    <source>
        <dbReference type="PROSITE" id="PS50109"/>
    </source>
</evidence>
<protein>
    <recommendedName>
        <fullName evidence="16">Circadian input-output histidine kinase CikA</fullName>
        <ecNumber evidence="4">2.7.13.3</ecNumber>
    </recommendedName>
    <alternativeName>
        <fullName evidence="5">Stage 0 sporulation protein A homolog</fullName>
    </alternativeName>
</protein>
<dbReference type="FunFam" id="3.30.565.10:FF:000010">
    <property type="entry name" value="Sensor histidine kinase RcsC"/>
    <property type="match status" value="1"/>
</dbReference>
<feature type="domain" description="PAC" evidence="23">
    <location>
        <begin position="591"/>
        <end position="642"/>
    </location>
</feature>
<name>A0A5Q2N1N9_9FIRM</name>
<evidence type="ECO:0000256" key="14">
    <source>
        <dbReference type="ARBA" id="ARBA00023136"/>
    </source>
</evidence>
<dbReference type="NCBIfam" id="TIGR00229">
    <property type="entry name" value="sensory_box"/>
    <property type="match status" value="3"/>
</dbReference>
<dbReference type="InterPro" id="IPR013655">
    <property type="entry name" value="PAS_fold_3"/>
</dbReference>
<dbReference type="PANTHER" id="PTHR45339:SF5">
    <property type="entry name" value="HISTIDINE KINASE"/>
    <property type="match status" value="1"/>
</dbReference>
<dbReference type="FunFam" id="1.10.287.130:FF:000004">
    <property type="entry name" value="Ethylene receptor 1"/>
    <property type="match status" value="1"/>
</dbReference>
<keyword evidence="14" id="KW-0472">Membrane</keyword>
<dbReference type="CDD" id="cd00082">
    <property type="entry name" value="HisKA"/>
    <property type="match status" value="1"/>
</dbReference>
<dbReference type="InterPro" id="IPR003594">
    <property type="entry name" value="HATPase_dom"/>
</dbReference>
<dbReference type="SUPFAM" id="SSF47384">
    <property type="entry name" value="Homodimeric domain of signal transducing histidine kinase"/>
    <property type="match status" value="1"/>
</dbReference>
<keyword evidence="11" id="KW-0067">ATP-binding</keyword>
<dbReference type="Gene3D" id="1.10.287.130">
    <property type="match status" value="1"/>
</dbReference>
<feature type="domain" description="PAC" evidence="23">
    <location>
        <begin position="332"/>
        <end position="384"/>
    </location>
</feature>
<dbReference type="Gene3D" id="1.20.120.160">
    <property type="entry name" value="HPT domain"/>
    <property type="match status" value="1"/>
</dbReference>
<dbReference type="OrthoDB" id="9803190at2"/>
<evidence type="ECO:0000313" key="26">
    <source>
        <dbReference type="Proteomes" id="UP000366051"/>
    </source>
</evidence>
<dbReference type="GO" id="GO:0005524">
    <property type="term" value="F:ATP binding"/>
    <property type="evidence" value="ECO:0007669"/>
    <property type="project" value="UniProtKB-KW"/>
</dbReference>
<dbReference type="Pfam" id="PF00072">
    <property type="entry name" value="Response_reg"/>
    <property type="match status" value="2"/>
</dbReference>
<feature type="modified residue" description="4-aspartylphosphate" evidence="18">
    <location>
        <position position="1106"/>
    </location>
</feature>
<dbReference type="SMART" id="SM00086">
    <property type="entry name" value="PAC"/>
    <property type="match status" value="4"/>
</dbReference>
<dbReference type="InterPro" id="IPR004358">
    <property type="entry name" value="Sig_transdc_His_kin-like_C"/>
</dbReference>
<evidence type="ECO:0000256" key="9">
    <source>
        <dbReference type="ARBA" id="ARBA00022741"/>
    </source>
</evidence>
<dbReference type="InterPro" id="IPR035965">
    <property type="entry name" value="PAS-like_dom_sf"/>
</dbReference>
<feature type="domain" description="Response regulatory" evidence="21">
    <location>
        <begin position="1057"/>
        <end position="1173"/>
    </location>
</feature>
<feature type="domain" description="PAS" evidence="22">
    <location>
        <begin position="516"/>
        <end position="586"/>
    </location>
</feature>
<evidence type="ECO:0000256" key="3">
    <source>
        <dbReference type="ARBA" id="ARBA00006402"/>
    </source>
</evidence>
<evidence type="ECO:0000259" key="22">
    <source>
        <dbReference type="PROSITE" id="PS50112"/>
    </source>
</evidence>
<keyword evidence="12" id="KW-1133">Transmembrane helix</keyword>
<dbReference type="EC" id="2.7.13.3" evidence="4"/>
<comment type="catalytic activity">
    <reaction evidence="1">
        <text>ATP + protein L-histidine = ADP + protein N-phospho-L-histidine.</text>
        <dbReference type="EC" id="2.7.13.3"/>
    </reaction>
</comment>
<dbReference type="PROSITE" id="PS50113">
    <property type="entry name" value="PAC"/>
    <property type="match status" value="3"/>
</dbReference>
<comment type="function">
    <text evidence="15">May play the central regulatory role in sporulation. It may be an element of the effector pathway responsible for the activation of sporulation genes in response to nutritional stress. Spo0A may act in concert with spo0H (a sigma factor) to control the expression of some genes that are critical to the sporulation process.</text>
</comment>
<dbReference type="SUPFAM" id="SSF47226">
    <property type="entry name" value="Histidine-containing phosphotransfer domain, HPT domain"/>
    <property type="match status" value="1"/>
</dbReference>
<evidence type="ECO:0000256" key="10">
    <source>
        <dbReference type="ARBA" id="ARBA00022777"/>
    </source>
</evidence>
<dbReference type="PANTHER" id="PTHR45339">
    <property type="entry name" value="HYBRID SIGNAL TRANSDUCTION HISTIDINE KINASE J"/>
    <property type="match status" value="1"/>
</dbReference>
<keyword evidence="19" id="KW-0175">Coiled coil</keyword>
<dbReference type="CDD" id="cd00130">
    <property type="entry name" value="PAS"/>
    <property type="match status" value="3"/>
</dbReference>
<dbReference type="Gene3D" id="3.30.450.20">
    <property type="entry name" value="PAS domain"/>
    <property type="match status" value="5"/>
</dbReference>
<dbReference type="InterPro" id="IPR001610">
    <property type="entry name" value="PAC"/>
</dbReference>
<keyword evidence="26" id="KW-1185">Reference proteome</keyword>
<dbReference type="SMART" id="SM00387">
    <property type="entry name" value="HATPase_c"/>
    <property type="match status" value="1"/>
</dbReference>
<comment type="subcellular location">
    <subcellularLocation>
        <location evidence="2">Membrane</location>
    </subcellularLocation>
</comment>
<dbReference type="InterPro" id="IPR036641">
    <property type="entry name" value="HPT_dom_sf"/>
</dbReference>
<feature type="modified residue" description="4-aspartylphosphate" evidence="18">
    <location>
        <position position="960"/>
    </location>
</feature>
<dbReference type="PRINTS" id="PR00344">
    <property type="entry name" value="BCTRLSENSOR"/>
</dbReference>
<feature type="domain" description="PAC" evidence="23">
    <location>
        <begin position="201"/>
        <end position="254"/>
    </location>
</feature>
<dbReference type="SMART" id="SM00448">
    <property type="entry name" value="REC"/>
    <property type="match status" value="2"/>
</dbReference>
<proteinExistence type="inferred from homology"/>
<evidence type="ECO:0000256" key="7">
    <source>
        <dbReference type="ARBA" id="ARBA00022679"/>
    </source>
</evidence>
<dbReference type="Gene3D" id="3.30.565.10">
    <property type="entry name" value="Histidine kinase-like ATPase, C-terminal domain"/>
    <property type="match status" value="1"/>
</dbReference>
<feature type="domain" description="PAS" evidence="22">
    <location>
        <begin position="150"/>
        <end position="197"/>
    </location>
</feature>